<evidence type="ECO:0000256" key="5">
    <source>
        <dbReference type="ARBA" id="ARBA00022801"/>
    </source>
</evidence>
<evidence type="ECO:0000256" key="9">
    <source>
        <dbReference type="ARBA" id="ARBA00023204"/>
    </source>
</evidence>
<dbReference type="Pfam" id="PF00270">
    <property type="entry name" value="DEAD"/>
    <property type="match status" value="1"/>
</dbReference>
<evidence type="ECO:0000256" key="1">
    <source>
        <dbReference type="ARBA" id="ARBA00004496"/>
    </source>
</evidence>
<feature type="domain" description="Helicase C-terminal" evidence="15">
    <location>
        <begin position="826"/>
        <end position="980"/>
    </location>
</feature>
<sequence length="1190" mass="130447">MSIFTPRLAGISQQVGELLPQLDMSERELVVTAVKGVRPALVDLLAQKNEGLTVVVTASGRDAEVLSAELANFTDGVAVFPSWETLPHEQLSPRSDTMATRAKVLRRLLHPVEGDAHTPPIKILLLPVRALLQPLTRSLAEVEPAVVREGDTVSPTSLVKRLLELGYTRTDLVERRGEVAVRGGLVDVFPPTESHPLRLEFFGDDVEEIRAFAVSDQRTIEKARNGLWAPPCRELLLDEGVRRRAANLQNQLPGFAEMLERISQGTATEGMEVLMPVLKDDMTPLAQLLPEGALIVADDPERIEARSTDLLKMTAEFMEAAWSSAAAGGKVPFSVKELPFENIADTKELALERGMRWWEFTSLRASGEGGIRAVEVAATEPAAYRGDARKLGKDIKGWIASGWQVVCATPGVGGANRLQARLAEIQIPARTVDQIGTAPFADPVVRVLPAAVQNGFVSEKAHFVLLSEADITGKSRSNVGVKNKVPARRKKGVDPLALHAGDYIVHEQHGVGRFIELATRTMGRGKDQVTREYLVVEYAPSKKGRPADRLWVPTDSLDQVSKYTGGETPQLSKMGGSDWAKTKAKARKATRKIAAELIRLYAARQATKGHAFSADTPWQRQLEDSFEYVETPDQLTVIDEVKADMEKPAPMDRLLSGDVGYGKTEIAIRAAFKAVQDSKQVAVLVPTTLLVQQHYETFSERYAGFPVKVAALSRFTSKKEAEQIKDELLAGGIDVVIGTHSLVTGQVRFKDLGLVIIDEEQRFGVEHKETLKQLRTNVDVLSMSATPIPRTLEMAVTGIREMSTLATPPEERHPVLTYVGRYTNSQVKAAIRREMLRDGQTFFVHNRVDSIAKVAADIAQLVPEARVGIAHGRMSESQLESVIMDFWNRDLDVLVCTTIVETGLDISNANTLIVDRSDRMGLSQLHQLRGRVGRGRERAYAYFLYPGDKPLTETAHQRLSTIAANTDLGAGTAVAMKDLEIRGAGNLLGGEQSGHIAGIGFDLYVRMVSEAVAEFRGEQAAPKEEVKIEVPIDAHVPEDYVQGERLRMEIYAKLASAENQSDREGVRAELLDRYGPLPAPVKRLFAVAQLRQKAREAGVNDIAMQGKYVRFAPVELADSQMLRLRRIHPGTVMKPAVRQVLVPAPTDGKIGGSKIVGLELLAWIEEVLVLLSTKVSSLNADPDAGAKNHN</sequence>
<dbReference type="SMART" id="SM00982">
    <property type="entry name" value="TRCF"/>
    <property type="match status" value="1"/>
</dbReference>
<dbReference type="PANTHER" id="PTHR47964:SF1">
    <property type="entry name" value="ATP-DEPENDENT DNA HELICASE HOMOLOG RECG, CHLOROPLASTIC"/>
    <property type="match status" value="1"/>
</dbReference>
<evidence type="ECO:0000259" key="15">
    <source>
        <dbReference type="PROSITE" id="PS51194"/>
    </source>
</evidence>
<name>A0A2I1ILS8_9ACTO</name>
<dbReference type="Gene3D" id="3.30.2060.10">
    <property type="entry name" value="Penicillin-binding protein 1b domain"/>
    <property type="match status" value="1"/>
</dbReference>
<dbReference type="InterPro" id="IPR003711">
    <property type="entry name" value="CarD-like/TRCF_RID"/>
</dbReference>
<dbReference type="SUPFAM" id="SSF52540">
    <property type="entry name" value="P-loop containing nucleoside triphosphate hydrolases"/>
    <property type="match status" value="4"/>
</dbReference>
<evidence type="ECO:0000313" key="17">
    <source>
        <dbReference type="Proteomes" id="UP000235122"/>
    </source>
</evidence>
<dbReference type="Gene3D" id="3.40.50.11180">
    <property type="match status" value="1"/>
</dbReference>
<dbReference type="AlphaFoldDB" id="A0A2I1ILS8"/>
<dbReference type="InterPro" id="IPR014001">
    <property type="entry name" value="Helicase_ATP-bd"/>
</dbReference>
<dbReference type="Gene3D" id="3.40.50.300">
    <property type="entry name" value="P-loop containing nucleotide triphosphate hydrolases"/>
    <property type="match status" value="2"/>
</dbReference>
<keyword evidence="5 13" id="KW-0378">Hydrolase</keyword>
<comment type="similarity">
    <text evidence="11 13">In the C-terminal section; belongs to the helicase family. RecG subfamily.</text>
</comment>
<protein>
    <recommendedName>
        <fullName evidence="12 13">Transcription-repair-coupling factor</fullName>
        <shortName evidence="13">TRCF</shortName>
        <ecNumber evidence="13">3.6.4.-</ecNumber>
    </recommendedName>
</protein>
<dbReference type="GO" id="GO:0003678">
    <property type="term" value="F:DNA helicase activity"/>
    <property type="evidence" value="ECO:0007669"/>
    <property type="project" value="TreeGrafter"/>
</dbReference>
<dbReference type="Gene3D" id="2.40.10.170">
    <property type="match status" value="1"/>
</dbReference>
<dbReference type="Gene3D" id="3.90.1150.50">
    <property type="entry name" value="Transcription-repair-coupling factor, D7 domain"/>
    <property type="match status" value="1"/>
</dbReference>
<dbReference type="Pfam" id="PF03461">
    <property type="entry name" value="TRCF"/>
    <property type="match status" value="1"/>
</dbReference>
<dbReference type="PANTHER" id="PTHR47964">
    <property type="entry name" value="ATP-DEPENDENT DNA HELICASE HOMOLOG RECG, CHLOROPLASTIC"/>
    <property type="match status" value="1"/>
</dbReference>
<evidence type="ECO:0000256" key="6">
    <source>
        <dbReference type="ARBA" id="ARBA00022806"/>
    </source>
</evidence>
<keyword evidence="17" id="KW-1185">Reference proteome</keyword>
<dbReference type="PROSITE" id="PS51192">
    <property type="entry name" value="HELICASE_ATP_BIND_1"/>
    <property type="match status" value="1"/>
</dbReference>
<dbReference type="PROSITE" id="PS51194">
    <property type="entry name" value="HELICASE_CTER"/>
    <property type="match status" value="1"/>
</dbReference>
<keyword evidence="8 13" id="KW-0238">DNA-binding</keyword>
<feature type="domain" description="Helicase ATP-binding" evidence="14">
    <location>
        <begin position="644"/>
        <end position="805"/>
    </location>
</feature>
<evidence type="ECO:0000256" key="10">
    <source>
        <dbReference type="ARBA" id="ARBA00061104"/>
    </source>
</evidence>
<keyword evidence="3 13" id="KW-0547">Nucleotide-binding</keyword>
<keyword evidence="9 13" id="KW-0234">DNA repair</keyword>
<dbReference type="InterPro" id="IPR036101">
    <property type="entry name" value="CarD-like/TRCF_RID_sf"/>
</dbReference>
<dbReference type="InterPro" id="IPR041471">
    <property type="entry name" value="UvrB_inter"/>
</dbReference>
<dbReference type="EMBL" id="PKKO01000004">
    <property type="protein sequence ID" value="PKY72070.1"/>
    <property type="molecule type" value="Genomic_DNA"/>
</dbReference>
<dbReference type="InterPro" id="IPR005118">
    <property type="entry name" value="TRCF_C"/>
</dbReference>
<dbReference type="HAMAP" id="MF_00969">
    <property type="entry name" value="TRCF"/>
    <property type="match status" value="1"/>
</dbReference>
<dbReference type="GO" id="GO:0003684">
    <property type="term" value="F:damaged DNA binding"/>
    <property type="evidence" value="ECO:0007669"/>
    <property type="project" value="InterPro"/>
</dbReference>
<dbReference type="FunFam" id="3.40.50.300:FF:000300">
    <property type="entry name" value="Transcription-repair-coupling factor"/>
    <property type="match status" value="1"/>
</dbReference>
<dbReference type="Pfam" id="PF17757">
    <property type="entry name" value="UvrB_inter"/>
    <property type="match status" value="1"/>
</dbReference>
<dbReference type="SMART" id="SM00490">
    <property type="entry name" value="HELICc"/>
    <property type="match status" value="1"/>
</dbReference>
<evidence type="ECO:0000256" key="13">
    <source>
        <dbReference type="HAMAP-Rule" id="MF_00969"/>
    </source>
</evidence>
<dbReference type="FunFam" id="3.40.50.300:FF:000546">
    <property type="entry name" value="Transcription-repair-coupling factor"/>
    <property type="match status" value="1"/>
</dbReference>
<dbReference type="GO" id="GO:0005737">
    <property type="term" value="C:cytoplasm"/>
    <property type="evidence" value="ECO:0007669"/>
    <property type="project" value="UniProtKB-SubCell"/>
</dbReference>
<proteinExistence type="inferred from homology"/>
<evidence type="ECO:0000256" key="12">
    <source>
        <dbReference type="ARBA" id="ARBA00070128"/>
    </source>
</evidence>
<dbReference type="STRING" id="33007.HMPREF3198_00495"/>
<dbReference type="InterPro" id="IPR004576">
    <property type="entry name" value="Mfd"/>
</dbReference>
<dbReference type="SMART" id="SM00487">
    <property type="entry name" value="DEXDc"/>
    <property type="match status" value="1"/>
</dbReference>
<dbReference type="GO" id="GO:0016787">
    <property type="term" value="F:hydrolase activity"/>
    <property type="evidence" value="ECO:0007669"/>
    <property type="project" value="UniProtKB-KW"/>
</dbReference>
<evidence type="ECO:0000256" key="11">
    <source>
        <dbReference type="ARBA" id="ARBA00061399"/>
    </source>
</evidence>
<keyword evidence="6" id="KW-0347">Helicase</keyword>
<comment type="similarity">
    <text evidence="10 13">In the N-terminal section; belongs to the UvrB family.</text>
</comment>
<evidence type="ECO:0000259" key="14">
    <source>
        <dbReference type="PROSITE" id="PS51192"/>
    </source>
</evidence>
<dbReference type="InterPro" id="IPR027417">
    <property type="entry name" value="P-loop_NTPase"/>
</dbReference>
<accession>A0A2I1ILS8</accession>
<evidence type="ECO:0000256" key="7">
    <source>
        <dbReference type="ARBA" id="ARBA00022840"/>
    </source>
</evidence>
<dbReference type="SUPFAM" id="SSF143517">
    <property type="entry name" value="TRCF domain-like"/>
    <property type="match status" value="1"/>
</dbReference>
<dbReference type="Pfam" id="PF00271">
    <property type="entry name" value="Helicase_C"/>
    <property type="match status" value="1"/>
</dbReference>
<keyword evidence="4 13" id="KW-0227">DNA damage</keyword>
<dbReference type="EC" id="3.6.4.-" evidence="13"/>
<organism evidence="16 17">
    <name type="scientific">Winkia neuii</name>
    <dbReference type="NCBI Taxonomy" id="33007"/>
    <lineage>
        <taxon>Bacteria</taxon>
        <taxon>Bacillati</taxon>
        <taxon>Actinomycetota</taxon>
        <taxon>Actinomycetes</taxon>
        <taxon>Actinomycetales</taxon>
        <taxon>Actinomycetaceae</taxon>
        <taxon>Winkia</taxon>
    </lineage>
</organism>
<reference evidence="16 17" key="1">
    <citation type="submission" date="2017-12" db="EMBL/GenBank/DDBJ databases">
        <title>Phylogenetic diversity of female urinary microbiome.</title>
        <authorList>
            <person name="Thomas-White K."/>
            <person name="Wolfe A.J."/>
        </authorList>
    </citation>
    <scope>NUCLEOTIDE SEQUENCE [LARGE SCALE GENOMIC DNA]</scope>
    <source>
        <strain evidence="16 17">UMB0402</strain>
    </source>
</reference>
<comment type="caution">
    <text evidence="16">The sequence shown here is derived from an EMBL/GenBank/DDBJ whole genome shotgun (WGS) entry which is preliminary data.</text>
</comment>
<dbReference type="InterPro" id="IPR011545">
    <property type="entry name" value="DEAD/DEAH_box_helicase_dom"/>
</dbReference>
<dbReference type="InterPro" id="IPR047112">
    <property type="entry name" value="RecG/Mfd"/>
</dbReference>
<evidence type="ECO:0000256" key="2">
    <source>
        <dbReference type="ARBA" id="ARBA00022490"/>
    </source>
</evidence>
<dbReference type="GO" id="GO:0006355">
    <property type="term" value="P:regulation of DNA-templated transcription"/>
    <property type="evidence" value="ECO:0007669"/>
    <property type="project" value="UniProtKB-UniRule"/>
</dbReference>
<dbReference type="SMART" id="SM01058">
    <property type="entry name" value="CarD_TRCF"/>
    <property type="match status" value="1"/>
</dbReference>
<evidence type="ECO:0000313" key="16">
    <source>
        <dbReference type="EMBL" id="PKY72070.1"/>
    </source>
</evidence>
<dbReference type="InterPro" id="IPR001650">
    <property type="entry name" value="Helicase_C-like"/>
</dbReference>
<comment type="subcellular location">
    <subcellularLocation>
        <location evidence="1 13">Cytoplasm</location>
    </subcellularLocation>
</comment>
<evidence type="ECO:0000256" key="8">
    <source>
        <dbReference type="ARBA" id="ARBA00023125"/>
    </source>
</evidence>
<dbReference type="RefSeq" id="WP_070454714.1">
    <property type="nucleotide sequence ID" value="NZ_JASOXK010000003.1"/>
</dbReference>
<dbReference type="SUPFAM" id="SSF141259">
    <property type="entry name" value="CarD-like"/>
    <property type="match status" value="1"/>
</dbReference>
<dbReference type="GO" id="GO:0005524">
    <property type="term" value="F:ATP binding"/>
    <property type="evidence" value="ECO:0007669"/>
    <property type="project" value="UniProtKB-UniRule"/>
</dbReference>
<dbReference type="NCBIfam" id="TIGR00580">
    <property type="entry name" value="mfd"/>
    <property type="match status" value="1"/>
</dbReference>
<dbReference type="InterPro" id="IPR037235">
    <property type="entry name" value="TRCF-like_C_D7"/>
</dbReference>
<dbReference type="CDD" id="cd17991">
    <property type="entry name" value="DEXHc_TRCF"/>
    <property type="match status" value="1"/>
</dbReference>
<keyword evidence="2 13" id="KW-0963">Cytoplasm</keyword>
<keyword evidence="7 13" id="KW-0067">ATP-binding</keyword>
<dbReference type="Proteomes" id="UP000235122">
    <property type="component" value="Unassembled WGS sequence"/>
</dbReference>
<evidence type="ECO:0000256" key="4">
    <source>
        <dbReference type="ARBA" id="ARBA00022763"/>
    </source>
</evidence>
<gene>
    <name evidence="13 16" type="primary">mfd</name>
    <name evidence="16" type="ORF">CYJ19_07650</name>
</gene>
<dbReference type="Pfam" id="PF02559">
    <property type="entry name" value="CarD_TRCF_RID"/>
    <property type="match status" value="1"/>
</dbReference>
<dbReference type="GO" id="GO:0000716">
    <property type="term" value="P:transcription-coupled nucleotide-excision repair, DNA damage recognition"/>
    <property type="evidence" value="ECO:0007669"/>
    <property type="project" value="UniProtKB-UniRule"/>
</dbReference>
<comment type="function">
    <text evidence="13">Couples transcription and DNA repair by recognizing RNA polymerase (RNAP) stalled at DNA lesions. Mediates ATP-dependent release of RNAP and its truncated transcript from the DNA, and recruitment of nucleotide excision repair machinery to the damaged site.</text>
</comment>
<evidence type="ECO:0000256" key="3">
    <source>
        <dbReference type="ARBA" id="ARBA00022741"/>
    </source>
</evidence>